<protein>
    <recommendedName>
        <fullName evidence="9">LOV domain-containing protein</fullName>
    </recommendedName>
</protein>
<feature type="domain" description="RGS" evidence="6">
    <location>
        <begin position="165"/>
        <end position="278"/>
    </location>
</feature>
<dbReference type="Proteomes" id="UP000825890">
    <property type="component" value="Unassembled WGS sequence"/>
</dbReference>
<dbReference type="InterPro" id="IPR035965">
    <property type="entry name" value="PAS-like_dom_sf"/>
</dbReference>
<organism evidence="7 8">
    <name type="scientific">Cercospora kikuchii</name>
    <dbReference type="NCBI Taxonomy" id="84275"/>
    <lineage>
        <taxon>Eukaryota</taxon>
        <taxon>Fungi</taxon>
        <taxon>Dikarya</taxon>
        <taxon>Ascomycota</taxon>
        <taxon>Pezizomycotina</taxon>
        <taxon>Dothideomycetes</taxon>
        <taxon>Dothideomycetidae</taxon>
        <taxon>Mycosphaerellales</taxon>
        <taxon>Mycosphaerellaceae</taxon>
        <taxon>Cercospora</taxon>
    </lineage>
</organism>
<keyword evidence="3" id="KW-0157">Chromophore</keyword>
<dbReference type="PROSITE" id="PS50132">
    <property type="entry name" value="RGS"/>
    <property type="match status" value="1"/>
</dbReference>
<keyword evidence="2" id="KW-0288">FMN</keyword>
<dbReference type="OrthoDB" id="447251at2759"/>
<dbReference type="InterPro" id="IPR000700">
    <property type="entry name" value="PAS-assoc_C"/>
</dbReference>
<evidence type="ECO:0000259" key="5">
    <source>
        <dbReference type="PROSITE" id="PS50113"/>
    </source>
</evidence>
<feature type="domain" description="PAC" evidence="5">
    <location>
        <begin position="363"/>
        <end position="416"/>
    </location>
</feature>
<dbReference type="PANTHER" id="PTHR47429">
    <property type="entry name" value="PROTEIN TWIN LOV 1"/>
    <property type="match status" value="1"/>
</dbReference>
<dbReference type="SUPFAM" id="SSF55785">
    <property type="entry name" value="PYP-like sensor domain (PAS domain)"/>
    <property type="match status" value="1"/>
</dbReference>
<gene>
    <name evidence="7" type="ORF">CKM354_001010900</name>
</gene>
<proteinExistence type="predicted"/>
<dbReference type="AlphaFoldDB" id="A0A9P3CPK8"/>
<evidence type="ECO:0000313" key="8">
    <source>
        <dbReference type="Proteomes" id="UP000825890"/>
    </source>
</evidence>
<dbReference type="GeneID" id="68295684"/>
<evidence type="ECO:0008006" key="9">
    <source>
        <dbReference type="Google" id="ProtNLM"/>
    </source>
</evidence>
<keyword evidence="8" id="KW-1185">Reference proteome</keyword>
<dbReference type="Gene3D" id="1.10.167.10">
    <property type="entry name" value="Regulator of G-protein Signalling 4, domain 2"/>
    <property type="match status" value="1"/>
</dbReference>
<sequence length="621" mass="69926">MTQSWPTARAVVSEDNMQSTGFNFDFPDPLTLVKPRSTDEHRESGWYGRELYSKARANSEGHQHQSHGPFELQANDKATEDQKKRTSPPESAIRVDSARASATPSGDSSEPSSARSQNPSNGSVVSLPPLPDGTSQAYSAYSALRKTLDPGTSPKLMHDILSRETFLDALDNPPAKHRLREFTKVLIGSKHMSFLDQVQQHRKILEDSYSAIASIDERYLNVTPPARVDLPPQMNNELRSNVGTVLRETQPSMKNMFNEAENTVQETIYTQSYPLFVRLQMTLGASEALSGDRHRFQGLGDCFCLTKPSQADNPIVYASDGFVAVTGYQRKDIMPRNCRFLQGRDTDSSSVDRIRHCIRTQRESVEFLLNYRKNGEPFWNLLYTAPLLDSRGQVTFYIGGQVNCSSSIQDKAGIMKILAISPDHQSEQEREQTSQRAKNETPASELARRVEHLKSLRYREKAEIAPEPGLERSLIARNQDIELSDRIENFYNAYSKYLVIGYPSMTIQFSSAGISSVLLPSNSNAMTADRTPRPNQYTSRHVFNFLKDNMKKREKSDWTSKVRSSLKKGNPISVALHLQTKRSVVYRGDEKFMTHWTPLKDVQGKTEWVVLCLALVGGSQS</sequence>
<dbReference type="CDD" id="cd00130">
    <property type="entry name" value="PAS"/>
    <property type="match status" value="1"/>
</dbReference>
<dbReference type="PANTHER" id="PTHR47429:SF2">
    <property type="entry name" value="PROTEIN TWIN LOV 1"/>
    <property type="match status" value="1"/>
</dbReference>
<dbReference type="GO" id="GO:0005634">
    <property type="term" value="C:nucleus"/>
    <property type="evidence" value="ECO:0007669"/>
    <property type="project" value="TreeGrafter"/>
</dbReference>
<dbReference type="Pfam" id="PF13426">
    <property type="entry name" value="PAS_9"/>
    <property type="match status" value="1"/>
</dbReference>
<dbReference type="InterPro" id="IPR000014">
    <property type="entry name" value="PAS"/>
</dbReference>
<evidence type="ECO:0000256" key="2">
    <source>
        <dbReference type="ARBA" id="ARBA00022643"/>
    </source>
</evidence>
<dbReference type="NCBIfam" id="TIGR00229">
    <property type="entry name" value="sensory_box"/>
    <property type="match status" value="1"/>
</dbReference>
<dbReference type="InterPro" id="IPR044926">
    <property type="entry name" value="RGS_subdomain_2"/>
</dbReference>
<accession>A0A9P3CPK8</accession>
<evidence type="ECO:0000259" key="6">
    <source>
        <dbReference type="PROSITE" id="PS50132"/>
    </source>
</evidence>
<dbReference type="SUPFAM" id="SSF48097">
    <property type="entry name" value="Regulator of G-protein signaling, RGS"/>
    <property type="match status" value="1"/>
</dbReference>
<feature type="compositionally biased region" description="Basic and acidic residues" evidence="4">
    <location>
        <begin position="424"/>
        <end position="439"/>
    </location>
</feature>
<evidence type="ECO:0000256" key="3">
    <source>
        <dbReference type="ARBA" id="ARBA00022991"/>
    </source>
</evidence>
<feature type="region of interest" description="Disordered" evidence="4">
    <location>
        <begin position="422"/>
        <end position="445"/>
    </location>
</feature>
<dbReference type="Gene3D" id="3.30.450.20">
    <property type="entry name" value="PAS domain"/>
    <property type="match status" value="1"/>
</dbReference>
<comment type="caution">
    <text evidence="7">The sequence shown here is derived from an EMBL/GenBank/DDBJ whole genome shotgun (WGS) entry which is preliminary data.</text>
</comment>
<dbReference type="RefSeq" id="XP_044661494.1">
    <property type="nucleotide sequence ID" value="XM_044805559.1"/>
</dbReference>
<evidence type="ECO:0000256" key="1">
    <source>
        <dbReference type="ARBA" id="ARBA00022630"/>
    </source>
</evidence>
<evidence type="ECO:0000256" key="4">
    <source>
        <dbReference type="SAM" id="MobiDB-lite"/>
    </source>
</evidence>
<evidence type="ECO:0000313" key="7">
    <source>
        <dbReference type="EMBL" id="GIZ47007.1"/>
    </source>
</evidence>
<dbReference type="PROSITE" id="PS50113">
    <property type="entry name" value="PAC"/>
    <property type="match status" value="1"/>
</dbReference>
<dbReference type="InterPro" id="IPR016137">
    <property type="entry name" value="RGS"/>
</dbReference>
<name>A0A9P3CPK8_9PEZI</name>
<feature type="compositionally biased region" description="Basic and acidic residues" evidence="4">
    <location>
        <begin position="51"/>
        <end position="63"/>
    </location>
</feature>
<dbReference type="EMBL" id="BOLY01000007">
    <property type="protein sequence ID" value="GIZ47007.1"/>
    <property type="molecule type" value="Genomic_DNA"/>
</dbReference>
<dbReference type="InterPro" id="IPR036305">
    <property type="entry name" value="RGS_sf"/>
</dbReference>
<dbReference type="Pfam" id="PF00615">
    <property type="entry name" value="RGS"/>
    <property type="match status" value="1"/>
</dbReference>
<feature type="region of interest" description="Disordered" evidence="4">
    <location>
        <begin position="1"/>
        <end position="132"/>
    </location>
</feature>
<feature type="compositionally biased region" description="Polar residues" evidence="4">
    <location>
        <begin position="100"/>
        <end position="124"/>
    </location>
</feature>
<keyword evidence="1" id="KW-0285">Flavoprotein</keyword>
<reference evidence="7 8" key="1">
    <citation type="submission" date="2021-01" db="EMBL/GenBank/DDBJ databases">
        <title>Cercospora kikuchii MAFF 305040 whole genome shotgun sequence.</title>
        <authorList>
            <person name="Kashiwa T."/>
            <person name="Suzuki T."/>
        </authorList>
    </citation>
    <scope>NUCLEOTIDE SEQUENCE [LARGE SCALE GENOMIC DNA]</scope>
    <source>
        <strain evidence="7 8">MAFF 305040</strain>
    </source>
</reference>